<dbReference type="PANTHER" id="PTHR43415">
    <property type="entry name" value="SPERMIDINE N(1)-ACETYLTRANSFERASE"/>
    <property type="match status" value="1"/>
</dbReference>
<organism evidence="2 3">
    <name type="scientific">Veronia pacifica</name>
    <dbReference type="NCBI Taxonomy" id="1080227"/>
    <lineage>
        <taxon>Bacteria</taxon>
        <taxon>Pseudomonadati</taxon>
        <taxon>Pseudomonadota</taxon>
        <taxon>Gammaproteobacteria</taxon>
        <taxon>Vibrionales</taxon>
        <taxon>Vibrionaceae</taxon>
        <taxon>Veronia</taxon>
    </lineage>
</organism>
<dbReference type="Proteomes" id="UP000094936">
    <property type="component" value="Unassembled WGS sequence"/>
</dbReference>
<dbReference type="AlphaFoldDB" id="A0A1C3ER54"/>
<dbReference type="OrthoDB" id="9799601at2"/>
<dbReference type="Gene3D" id="3.40.630.30">
    <property type="match status" value="1"/>
</dbReference>
<dbReference type="RefSeq" id="WP_068899294.1">
    <property type="nucleotide sequence ID" value="NZ_JBHUIF010000020.1"/>
</dbReference>
<keyword evidence="2" id="KW-0808">Transferase</keyword>
<protein>
    <submittedName>
        <fullName evidence="2">GNAT family N-acetyltransferase</fullName>
    </submittedName>
</protein>
<evidence type="ECO:0000259" key="1">
    <source>
        <dbReference type="PROSITE" id="PS51186"/>
    </source>
</evidence>
<evidence type="ECO:0000313" key="2">
    <source>
        <dbReference type="EMBL" id="ODA35712.1"/>
    </source>
</evidence>
<dbReference type="PANTHER" id="PTHR43415:SF3">
    <property type="entry name" value="GNAT-FAMILY ACETYLTRANSFERASE"/>
    <property type="match status" value="1"/>
</dbReference>
<accession>A0A1C3ER54</accession>
<dbReference type="GO" id="GO:0016747">
    <property type="term" value="F:acyltransferase activity, transferring groups other than amino-acyl groups"/>
    <property type="evidence" value="ECO:0007669"/>
    <property type="project" value="InterPro"/>
</dbReference>
<reference evidence="2 3" key="1">
    <citation type="submission" date="2016-05" db="EMBL/GenBank/DDBJ databases">
        <title>Genomic Taxonomy of the Vibrionaceae.</title>
        <authorList>
            <person name="Gomez-Gil B."/>
            <person name="Enciso-Ibarra J."/>
        </authorList>
    </citation>
    <scope>NUCLEOTIDE SEQUENCE [LARGE SCALE GENOMIC DNA]</scope>
    <source>
        <strain evidence="2 3">CAIM 1920</strain>
    </source>
</reference>
<dbReference type="InterPro" id="IPR016181">
    <property type="entry name" value="Acyl_CoA_acyltransferase"/>
</dbReference>
<keyword evidence="3" id="KW-1185">Reference proteome</keyword>
<proteinExistence type="predicted"/>
<name>A0A1C3ER54_9GAMM</name>
<dbReference type="InterPro" id="IPR000182">
    <property type="entry name" value="GNAT_dom"/>
</dbReference>
<feature type="domain" description="N-acetyltransferase" evidence="1">
    <location>
        <begin position="22"/>
        <end position="166"/>
    </location>
</feature>
<dbReference type="EMBL" id="LYBM01000003">
    <property type="protein sequence ID" value="ODA35712.1"/>
    <property type="molecule type" value="Genomic_DNA"/>
</dbReference>
<sequence>MTIRFDRVQSSEQVTQVYDLAVSIWNEHYTSLIGEAQVAYMLNSFHSLATISEEVETASAYYFLIINDNSPIGYISVKPEDSSLFLSKLYVLSTFRGKGVGRKAIQFIKDIAAEFKKDKITLTVYRHNSQSISAYQAIGFNISGEICADIGHGYLMNDYKMEMILQSGH</sequence>
<evidence type="ECO:0000313" key="3">
    <source>
        <dbReference type="Proteomes" id="UP000094936"/>
    </source>
</evidence>
<dbReference type="SUPFAM" id="SSF55729">
    <property type="entry name" value="Acyl-CoA N-acyltransferases (Nat)"/>
    <property type="match status" value="1"/>
</dbReference>
<gene>
    <name evidence="2" type="ORF">A8L45_03650</name>
</gene>
<dbReference type="STRING" id="1080227.A8L45_03650"/>
<dbReference type="Pfam" id="PF00583">
    <property type="entry name" value="Acetyltransf_1"/>
    <property type="match status" value="1"/>
</dbReference>
<dbReference type="CDD" id="cd04301">
    <property type="entry name" value="NAT_SF"/>
    <property type="match status" value="1"/>
</dbReference>
<comment type="caution">
    <text evidence="2">The sequence shown here is derived from an EMBL/GenBank/DDBJ whole genome shotgun (WGS) entry which is preliminary data.</text>
</comment>
<dbReference type="PROSITE" id="PS51186">
    <property type="entry name" value="GNAT"/>
    <property type="match status" value="1"/>
</dbReference>